<keyword evidence="7" id="KW-0963">Cytoplasm</keyword>
<dbReference type="Proteomes" id="UP000273643">
    <property type="component" value="Unassembled WGS sequence"/>
</dbReference>
<dbReference type="Gene3D" id="3.30.450.40">
    <property type="match status" value="1"/>
</dbReference>
<evidence type="ECO:0000259" key="14">
    <source>
        <dbReference type="SMART" id="SM00065"/>
    </source>
</evidence>
<dbReference type="InterPro" id="IPR036637">
    <property type="entry name" value="Phosphohistidine_dom_sf"/>
</dbReference>
<feature type="domain" description="GAF" evidence="14">
    <location>
        <begin position="17"/>
        <end position="163"/>
    </location>
</feature>
<evidence type="ECO:0000256" key="13">
    <source>
        <dbReference type="ARBA" id="ARBA00022842"/>
    </source>
</evidence>
<evidence type="ECO:0000256" key="10">
    <source>
        <dbReference type="ARBA" id="ARBA00022683"/>
    </source>
</evidence>
<keyword evidence="11" id="KW-0479">Metal-binding</keyword>
<dbReference type="PANTHER" id="PTHR46244">
    <property type="entry name" value="PHOSPHOENOLPYRUVATE-PROTEIN PHOSPHOTRANSFERASE"/>
    <property type="match status" value="1"/>
</dbReference>
<evidence type="ECO:0000256" key="8">
    <source>
        <dbReference type="ARBA" id="ARBA00022597"/>
    </source>
</evidence>
<dbReference type="InterPro" id="IPR029016">
    <property type="entry name" value="GAF-like_dom_sf"/>
</dbReference>
<dbReference type="Pfam" id="PF05524">
    <property type="entry name" value="PEP-utilisers_N"/>
    <property type="match status" value="1"/>
</dbReference>
<dbReference type="Gene3D" id="3.50.30.10">
    <property type="entry name" value="Phosphohistidine domain"/>
    <property type="match status" value="1"/>
</dbReference>
<dbReference type="InterPro" id="IPR015813">
    <property type="entry name" value="Pyrv/PenolPyrv_kinase-like_dom"/>
</dbReference>
<dbReference type="NCBIfam" id="TIGR01417">
    <property type="entry name" value="PTS_I_fam"/>
    <property type="match status" value="1"/>
</dbReference>
<evidence type="ECO:0000256" key="12">
    <source>
        <dbReference type="ARBA" id="ARBA00022777"/>
    </source>
</evidence>
<dbReference type="Gene3D" id="1.10.274.10">
    <property type="entry name" value="PtsI, HPr-binding domain"/>
    <property type="match status" value="1"/>
</dbReference>
<dbReference type="NCBIfam" id="NF008283">
    <property type="entry name" value="PRK11061.1"/>
    <property type="match status" value="1"/>
</dbReference>
<dbReference type="SUPFAM" id="SSF51621">
    <property type="entry name" value="Phosphoenolpyruvate/pyruvate domain"/>
    <property type="match status" value="1"/>
</dbReference>
<evidence type="ECO:0000256" key="2">
    <source>
        <dbReference type="ARBA" id="ARBA00001946"/>
    </source>
</evidence>
<evidence type="ECO:0000256" key="3">
    <source>
        <dbReference type="ARBA" id="ARBA00004496"/>
    </source>
</evidence>
<dbReference type="Pfam" id="PF02896">
    <property type="entry name" value="PEP-utilizers_C"/>
    <property type="match status" value="1"/>
</dbReference>
<dbReference type="Gene3D" id="3.20.20.60">
    <property type="entry name" value="Phosphoenolpyruvate-binding domains"/>
    <property type="match status" value="1"/>
</dbReference>
<dbReference type="GO" id="GO:0016301">
    <property type="term" value="F:kinase activity"/>
    <property type="evidence" value="ECO:0007669"/>
    <property type="project" value="UniProtKB-KW"/>
</dbReference>
<keyword evidence="13" id="KW-0460">Magnesium</keyword>
<dbReference type="Pfam" id="PF01590">
    <property type="entry name" value="GAF"/>
    <property type="match status" value="1"/>
</dbReference>
<comment type="cofactor">
    <cofactor evidence="2">
        <name>Mg(2+)</name>
        <dbReference type="ChEBI" id="CHEBI:18420"/>
    </cofactor>
</comment>
<dbReference type="RefSeq" id="WP_123638393.1">
    <property type="nucleotide sequence ID" value="NZ_RJUK01000001.1"/>
</dbReference>
<dbReference type="SUPFAM" id="SSF47831">
    <property type="entry name" value="Enzyme I of the PEP:sugar phosphotransferase system HPr-binding (sub)domain"/>
    <property type="match status" value="1"/>
</dbReference>
<evidence type="ECO:0000256" key="7">
    <source>
        <dbReference type="ARBA" id="ARBA00022490"/>
    </source>
</evidence>
<dbReference type="AlphaFoldDB" id="A0A3N1P9K6"/>
<dbReference type="PRINTS" id="PR01736">
    <property type="entry name" value="PHPHTRNFRASE"/>
</dbReference>
<dbReference type="InterPro" id="IPR008731">
    <property type="entry name" value="PTS_EIN"/>
</dbReference>
<dbReference type="PROSITE" id="PS00742">
    <property type="entry name" value="PEP_ENZYMES_2"/>
    <property type="match status" value="1"/>
</dbReference>
<keyword evidence="6" id="KW-0813">Transport</keyword>
<sequence length="754" mass="82971">MLNSLRSIVQEVNAARDLKTALAIIVSRVKTAMKTEVCSVYLRGPEGDYVLMATEGLNADAVGRVRLKDGEGLVGRVVTREEPINLEQAETHPSYQYFPETGEERFSSFLGVPIIHHRKVLGVLVVQQVERRRFDEGDEAFLVTMSAQLAGVIAHAEATGVMVAIGEKAAQAKFAGVSGASGIAMGEAVVITPPADLRSVPYKTCTDVEAELAFFQKCLQAVREDIKGLGEQLKTRLNREEQALFDAYLAMLNDASLGKEVTERIRQGTAAPSAWADVILEHERTFSSMNDAYLRERATDLRDLGRRVLAYLQESNQKCRIYPDQTILVGEELTASMLGEIPKDKLAGLVSVQGSSNSHVAILARAMDIPTVMAAVDLPYTQVDGRTLIVDGYKGTVYTDPGPELRKHYKAIYLEEQELVKGLEALKDLPCETTDHYRLPLWVNTGLMTDVVRSLERGAEGVGLYRTEVPFLLRDRFPSEEEQRSIYQEQLSAFAPHTVTMRTLDIGGDKALPYFPIEEANPFLGWRGIRVTLDHPEIFLAQIRAMIKASEGLDNLRILLPMITSVPELEAAKVLIYRAFNELLEEGHSVKLPPLGVMIEVPSAVYQARELSARVDFLSVGSNDLTQYLLAVDRNNARVADVYQAYHPAVLRALRSVVDDGHAEGVSVGICGELAGDPGAAILLMAMGYDVLSMNATNLPKVKSVIRSISLEQARALLSEVMTLPDADQIRQRVDDTLRDLGATRLIRPASSTD</sequence>
<keyword evidence="16" id="KW-1185">Reference proteome</keyword>
<proteinExistence type="inferred from homology"/>
<dbReference type="Pfam" id="PF00391">
    <property type="entry name" value="PEP-utilizers"/>
    <property type="match status" value="1"/>
</dbReference>
<evidence type="ECO:0000256" key="11">
    <source>
        <dbReference type="ARBA" id="ARBA00022723"/>
    </source>
</evidence>
<gene>
    <name evidence="15" type="ORF">EDC38_2010</name>
</gene>
<accession>A0A3N1P9K6</accession>
<comment type="catalytic activity">
    <reaction evidence="1">
        <text>L-histidyl-[protein] + phosphoenolpyruvate = N(pros)-phospho-L-histidyl-[protein] + pyruvate</text>
        <dbReference type="Rhea" id="RHEA:23880"/>
        <dbReference type="Rhea" id="RHEA-COMP:9745"/>
        <dbReference type="Rhea" id="RHEA-COMP:9746"/>
        <dbReference type="ChEBI" id="CHEBI:15361"/>
        <dbReference type="ChEBI" id="CHEBI:29979"/>
        <dbReference type="ChEBI" id="CHEBI:58702"/>
        <dbReference type="ChEBI" id="CHEBI:64837"/>
        <dbReference type="EC" id="2.7.3.9"/>
    </reaction>
</comment>
<name>A0A3N1P9K6_9GAMM</name>
<dbReference type="InterPro" id="IPR003018">
    <property type="entry name" value="GAF"/>
</dbReference>
<dbReference type="GO" id="GO:0009401">
    <property type="term" value="P:phosphoenolpyruvate-dependent sugar phosphotransferase system"/>
    <property type="evidence" value="ECO:0007669"/>
    <property type="project" value="UniProtKB-KW"/>
</dbReference>
<dbReference type="InterPro" id="IPR040442">
    <property type="entry name" value="Pyrv_kinase-like_dom_sf"/>
</dbReference>
<evidence type="ECO:0000256" key="9">
    <source>
        <dbReference type="ARBA" id="ARBA00022679"/>
    </source>
</evidence>
<dbReference type="EC" id="2.7.3.9" evidence="5"/>
<comment type="caution">
    <text evidence="15">The sequence shown here is derived from an EMBL/GenBank/DDBJ whole genome shotgun (WGS) entry which is preliminary data.</text>
</comment>
<dbReference type="GO" id="GO:0008965">
    <property type="term" value="F:phosphoenolpyruvate-protein phosphotransferase activity"/>
    <property type="evidence" value="ECO:0007669"/>
    <property type="project" value="UniProtKB-EC"/>
</dbReference>
<comment type="subcellular location">
    <subcellularLocation>
        <location evidence="3">Cytoplasm</location>
    </subcellularLocation>
</comment>
<dbReference type="SMART" id="SM00065">
    <property type="entry name" value="GAF"/>
    <property type="match status" value="1"/>
</dbReference>
<keyword evidence="10" id="KW-0598">Phosphotransferase system</keyword>
<evidence type="ECO:0000313" key="16">
    <source>
        <dbReference type="Proteomes" id="UP000273643"/>
    </source>
</evidence>
<dbReference type="PANTHER" id="PTHR46244:SF1">
    <property type="entry name" value="PHOSPHOENOLPYRUVATE-DEPENDENT PHOSPHOTRANSFERASE SYSTEM"/>
    <property type="match status" value="1"/>
</dbReference>
<comment type="similarity">
    <text evidence="4">Belongs to the PEP-utilizing enzyme family.</text>
</comment>
<keyword evidence="8" id="KW-0762">Sugar transport</keyword>
<organism evidence="15 16">
    <name type="scientific">Marinimicrobium koreense</name>
    <dbReference type="NCBI Taxonomy" id="306545"/>
    <lineage>
        <taxon>Bacteria</taxon>
        <taxon>Pseudomonadati</taxon>
        <taxon>Pseudomonadota</taxon>
        <taxon>Gammaproteobacteria</taxon>
        <taxon>Cellvibrionales</taxon>
        <taxon>Cellvibrionaceae</taxon>
        <taxon>Marinimicrobium</taxon>
    </lineage>
</organism>
<dbReference type="OrthoDB" id="9765468at2"/>
<reference evidence="15 16" key="1">
    <citation type="submission" date="2018-11" db="EMBL/GenBank/DDBJ databases">
        <title>Genomic Encyclopedia of Type Strains, Phase IV (KMG-IV): sequencing the most valuable type-strain genomes for metagenomic binning, comparative biology and taxonomic classification.</title>
        <authorList>
            <person name="Goeker M."/>
        </authorList>
    </citation>
    <scope>NUCLEOTIDE SEQUENCE [LARGE SCALE GENOMIC DNA]</scope>
    <source>
        <strain evidence="15 16">DSM 16974</strain>
    </source>
</reference>
<dbReference type="SUPFAM" id="SSF52009">
    <property type="entry name" value="Phosphohistidine domain"/>
    <property type="match status" value="1"/>
</dbReference>
<evidence type="ECO:0000256" key="5">
    <source>
        <dbReference type="ARBA" id="ARBA00012232"/>
    </source>
</evidence>
<dbReference type="GO" id="GO:0005737">
    <property type="term" value="C:cytoplasm"/>
    <property type="evidence" value="ECO:0007669"/>
    <property type="project" value="UniProtKB-SubCell"/>
</dbReference>
<dbReference type="EMBL" id="RJUK01000001">
    <property type="protein sequence ID" value="ROQ21386.1"/>
    <property type="molecule type" value="Genomic_DNA"/>
</dbReference>
<dbReference type="InterPro" id="IPR000121">
    <property type="entry name" value="PEP_util_C"/>
</dbReference>
<keyword evidence="12" id="KW-0418">Kinase</keyword>
<evidence type="ECO:0000256" key="4">
    <source>
        <dbReference type="ARBA" id="ARBA00007837"/>
    </source>
</evidence>
<dbReference type="InterPro" id="IPR036618">
    <property type="entry name" value="PtsI_HPr-bd_sf"/>
</dbReference>
<dbReference type="GO" id="GO:0046872">
    <property type="term" value="F:metal ion binding"/>
    <property type="evidence" value="ECO:0007669"/>
    <property type="project" value="UniProtKB-KW"/>
</dbReference>
<dbReference type="InterPro" id="IPR008279">
    <property type="entry name" value="PEP-util_enz_mobile_dom"/>
</dbReference>
<keyword evidence="9 15" id="KW-0808">Transferase</keyword>
<evidence type="ECO:0000256" key="1">
    <source>
        <dbReference type="ARBA" id="ARBA00000683"/>
    </source>
</evidence>
<evidence type="ECO:0000313" key="15">
    <source>
        <dbReference type="EMBL" id="ROQ21386.1"/>
    </source>
</evidence>
<dbReference type="InterPro" id="IPR006318">
    <property type="entry name" value="PTS_EI-like"/>
</dbReference>
<dbReference type="InterPro" id="IPR050499">
    <property type="entry name" value="PEP-utilizing_PTS_enzyme"/>
</dbReference>
<dbReference type="InterPro" id="IPR023151">
    <property type="entry name" value="PEP_util_CS"/>
</dbReference>
<evidence type="ECO:0000256" key="6">
    <source>
        <dbReference type="ARBA" id="ARBA00022448"/>
    </source>
</evidence>
<protein>
    <recommendedName>
        <fullName evidence="5">phosphoenolpyruvate--protein phosphotransferase</fullName>
        <ecNumber evidence="5">2.7.3.9</ecNumber>
    </recommendedName>
</protein>
<dbReference type="SUPFAM" id="SSF55781">
    <property type="entry name" value="GAF domain-like"/>
    <property type="match status" value="1"/>
</dbReference>